<dbReference type="InterPro" id="IPR003609">
    <property type="entry name" value="Pan_app"/>
</dbReference>
<dbReference type="PANTHER" id="PTHR32444">
    <property type="entry name" value="BULB-TYPE LECTIN DOMAIN-CONTAINING PROTEIN"/>
    <property type="match status" value="1"/>
</dbReference>
<dbReference type="Pfam" id="PF01453">
    <property type="entry name" value="B_lectin"/>
    <property type="match status" value="1"/>
</dbReference>
<evidence type="ECO:0000259" key="9">
    <source>
        <dbReference type="PROSITE" id="PS50011"/>
    </source>
</evidence>
<dbReference type="FunFam" id="3.30.200.20:FF:000178">
    <property type="entry name" value="serine/threonine-protein kinase PBS1-like"/>
    <property type="match status" value="1"/>
</dbReference>
<accession>A0AAV7DXR1</accession>
<dbReference type="GO" id="GO:0005524">
    <property type="term" value="F:ATP binding"/>
    <property type="evidence" value="ECO:0007669"/>
    <property type="project" value="UniProtKB-UniRule"/>
</dbReference>
<feature type="domain" description="Apple" evidence="11">
    <location>
        <begin position="349"/>
        <end position="427"/>
    </location>
</feature>
<dbReference type="InterPro" id="IPR001245">
    <property type="entry name" value="Ser-Thr/Tyr_kinase_cat_dom"/>
</dbReference>
<keyword evidence="4 6" id="KW-0067">ATP-binding</keyword>
<evidence type="ECO:0000259" key="11">
    <source>
        <dbReference type="PROSITE" id="PS50948"/>
    </source>
</evidence>
<dbReference type="Pfam" id="PF08276">
    <property type="entry name" value="PAN_2"/>
    <property type="match status" value="1"/>
</dbReference>
<keyword evidence="5" id="KW-1015">Disulfide bond</keyword>
<organism evidence="13 14">
    <name type="scientific">Aristolochia fimbriata</name>
    <name type="common">White veined hardy Dutchman's pipe vine</name>
    <dbReference type="NCBI Taxonomy" id="158543"/>
    <lineage>
        <taxon>Eukaryota</taxon>
        <taxon>Viridiplantae</taxon>
        <taxon>Streptophyta</taxon>
        <taxon>Embryophyta</taxon>
        <taxon>Tracheophyta</taxon>
        <taxon>Spermatophyta</taxon>
        <taxon>Magnoliopsida</taxon>
        <taxon>Magnoliidae</taxon>
        <taxon>Piperales</taxon>
        <taxon>Aristolochiaceae</taxon>
        <taxon>Aristolochia</taxon>
    </lineage>
</organism>
<dbReference type="PROSITE" id="PS50927">
    <property type="entry name" value="BULB_LECTIN"/>
    <property type="match status" value="1"/>
</dbReference>
<feature type="binding site" evidence="6">
    <location>
        <position position="537"/>
    </location>
    <ligand>
        <name>ATP</name>
        <dbReference type="ChEBI" id="CHEBI:30616"/>
    </ligand>
</feature>
<evidence type="ECO:0000256" key="1">
    <source>
        <dbReference type="ARBA" id="ARBA00022679"/>
    </source>
</evidence>
<feature type="domain" description="DM13" evidence="12">
    <location>
        <begin position="26"/>
        <end position="136"/>
    </location>
</feature>
<sequence length="656" mass="70645">MAGNPLLALSSLLCIFLAPELVVGKGGFRRKGLEEGTKSGGGSVVVAGNGTISSGNGTFELGFFSLDGGANWYLGIWYASIPIPTYVWVANRGSPVKGGSGSAVLTGDGRLSVTDSGGVSVWSSGNRRSAVAVALMETGNLLLLNGKGRRVWESFDFPTDTWLPEMRMTREKGITCWRSPSDPSPGNYSLRLKPPLYGEFELVFSGAVPYWSTGNWTGESFVAVPEMTVPYIYSFRFQNPFTTSAYFTYYAAATAAGGTRVLTRFAVDSTGVFRQFVWSSQTEHWDMFWARPESVCRVYDLCGAFGLCAAARGGVAPCDCPPGFAPADATAWRRGDYSSGCRREGDNACTTKDGFRELGAVVFTGAYSVDFPGTTRGSCEATCLKNCSCVGFSHARSSGFCRNFYGRIFNLRNLTSDAAGDPETQILHLRVAKYRNSGAEKRHQKGVLIACVAASSIAFVMAVLGLTLLRRKIVKGEKAGKNGDDEAALFAAMQLRVFSYKELQSATRGFSEKLGHGGFGTVFLGEIPGVGSRVAVKRLERPGGGGEREFRAEVCTIGSVQHVNLVRLRGFCCERAHRLLVYDYMPNGALSAFIGPSMREKPILSSHWSLIFPASWSGSDSASEYPSGRRNRGIWPDDGELKAGVIGSGSAEMEVI</sequence>
<evidence type="ECO:0000256" key="3">
    <source>
        <dbReference type="ARBA" id="ARBA00022741"/>
    </source>
</evidence>
<dbReference type="InterPro" id="IPR011009">
    <property type="entry name" value="Kinase-like_dom_sf"/>
</dbReference>
<dbReference type="Gene3D" id="2.90.10.10">
    <property type="entry name" value="Bulb-type lectin domain"/>
    <property type="match status" value="1"/>
</dbReference>
<dbReference type="Proteomes" id="UP000825729">
    <property type="component" value="Unassembled WGS sequence"/>
</dbReference>
<evidence type="ECO:0000313" key="14">
    <source>
        <dbReference type="Proteomes" id="UP000825729"/>
    </source>
</evidence>
<dbReference type="PROSITE" id="PS00107">
    <property type="entry name" value="PROTEIN_KINASE_ATP"/>
    <property type="match status" value="1"/>
</dbReference>
<evidence type="ECO:0000256" key="6">
    <source>
        <dbReference type="PROSITE-ProRule" id="PRU10141"/>
    </source>
</evidence>
<dbReference type="InterPro" id="IPR000858">
    <property type="entry name" value="S_locus_glycoprot_dom"/>
</dbReference>
<evidence type="ECO:0000256" key="5">
    <source>
        <dbReference type="ARBA" id="ARBA00023157"/>
    </source>
</evidence>
<evidence type="ECO:0000256" key="7">
    <source>
        <dbReference type="SAM" id="Phobius"/>
    </source>
</evidence>
<dbReference type="SMART" id="SM00108">
    <property type="entry name" value="B_lectin"/>
    <property type="match status" value="1"/>
</dbReference>
<keyword evidence="7" id="KW-1133">Transmembrane helix</keyword>
<evidence type="ECO:0000259" key="12">
    <source>
        <dbReference type="PROSITE" id="PS51549"/>
    </source>
</evidence>
<dbReference type="CDD" id="cd00028">
    <property type="entry name" value="B_lectin"/>
    <property type="match status" value="1"/>
</dbReference>
<dbReference type="EMBL" id="JAINDJ010000007">
    <property type="protein sequence ID" value="KAG9441368.1"/>
    <property type="molecule type" value="Genomic_DNA"/>
</dbReference>
<evidence type="ECO:0000313" key="13">
    <source>
        <dbReference type="EMBL" id="KAG9441368.1"/>
    </source>
</evidence>
<evidence type="ECO:0000256" key="4">
    <source>
        <dbReference type="ARBA" id="ARBA00022840"/>
    </source>
</evidence>
<dbReference type="InterPro" id="IPR019545">
    <property type="entry name" value="DM13_domain"/>
</dbReference>
<dbReference type="InterPro" id="IPR001480">
    <property type="entry name" value="Bulb-type_lectin_dom"/>
</dbReference>
<dbReference type="Gene3D" id="3.30.200.20">
    <property type="entry name" value="Phosphorylase Kinase, domain 1"/>
    <property type="match status" value="1"/>
</dbReference>
<dbReference type="PROSITE" id="PS50948">
    <property type="entry name" value="PAN"/>
    <property type="match status" value="1"/>
</dbReference>
<reference evidence="13 14" key="1">
    <citation type="submission" date="2021-07" db="EMBL/GenBank/DDBJ databases">
        <title>The Aristolochia fimbriata genome: insights into angiosperm evolution, floral development and chemical biosynthesis.</title>
        <authorList>
            <person name="Jiao Y."/>
        </authorList>
    </citation>
    <scope>NUCLEOTIDE SEQUENCE [LARGE SCALE GENOMIC DNA]</scope>
    <source>
        <strain evidence="13">IBCAS-2021</strain>
        <tissue evidence="13">Leaf</tissue>
    </source>
</reference>
<gene>
    <name evidence="13" type="ORF">H6P81_017222</name>
</gene>
<dbReference type="InterPro" id="IPR017441">
    <property type="entry name" value="Protein_kinase_ATP_BS"/>
</dbReference>
<proteinExistence type="predicted"/>
<evidence type="ECO:0008006" key="15">
    <source>
        <dbReference type="Google" id="ProtNLM"/>
    </source>
</evidence>
<dbReference type="SUPFAM" id="SSF56112">
    <property type="entry name" value="Protein kinase-like (PK-like)"/>
    <property type="match status" value="1"/>
</dbReference>
<dbReference type="Pfam" id="PF00954">
    <property type="entry name" value="S_locus_glycop"/>
    <property type="match status" value="1"/>
</dbReference>
<comment type="caution">
    <text evidence="13">The sequence shown here is derived from an EMBL/GenBank/DDBJ whole genome shotgun (WGS) entry which is preliminary data.</text>
</comment>
<evidence type="ECO:0000256" key="2">
    <source>
        <dbReference type="ARBA" id="ARBA00022729"/>
    </source>
</evidence>
<keyword evidence="1" id="KW-0808">Transferase</keyword>
<feature type="signal peptide" evidence="8">
    <location>
        <begin position="1"/>
        <end position="24"/>
    </location>
</feature>
<protein>
    <recommendedName>
        <fullName evidence="15">Receptor-like serine/threonine-protein kinase</fullName>
    </recommendedName>
</protein>
<dbReference type="PANTHER" id="PTHR32444:SF183">
    <property type="entry name" value="APPLE DOMAIN-CONTAINING PROTEIN"/>
    <property type="match status" value="1"/>
</dbReference>
<keyword evidence="3 6" id="KW-0547">Nucleotide-binding</keyword>
<evidence type="ECO:0000259" key="10">
    <source>
        <dbReference type="PROSITE" id="PS50927"/>
    </source>
</evidence>
<dbReference type="Pfam" id="PF07714">
    <property type="entry name" value="PK_Tyr_Ser-Thr"/>
    <property type="match status" value="1"/>
</dbReference>
<name>A0AAV7DXR1_ARIFI</name>
<dbReference type="InterPro" id="IPR000719">
    <property type="entry name" value="Prot_kinase_dom"/>
</dbReference>
<dbReference type="GO" id="GO:0004672">
    <property type="term" value="F:protein kinase activity"/>
    <property type="evidence" value="ECO:0007669"/>
    <property type="project" value="InterPro"/>
</dbReference>
<keyword evidence="2 8" id="KW-0732">Signal</keyword>
<dbReference type="GO" id="GO:0048544">
    <property type="term" value="P:recognition of pollen"/>
    <property type="evidence" value="ECO:0007669"/>
    <property type="project" value="InterPro"/>
</dbReference>
<feature type="transmembrane region" description="Helical" evidence="7">
    <location>
        <begin position="447"/>
        <end position="469"/>
    </location>
</feature>
<feature type="chain" id="PRO_5043428764" description="Receptor-like serine/threonine-protein kinase" evidence="8">
    <location>
        <begin position="25"/>
        <end position="656"/>
    </location>
</feature>
<feature type="domain" description="Protein kinase" evidence="9">
    <location>
        <begin position="508"/>
        <end position="656"/>
    </location>
</feature>
<dbReference type="PROSITE" id="PS50011">
    <property type="entry name" value="PROTEIN_KINASE_DOM"/>
    <property type="match status" value="1"/>
</dbReference>
<keyword evidence="7" id="KW-0812">Transmembrane</keyword>
<keyword evidence="7" id="KW-0472">Membrane</keyword>
<keyword evidence="14" id="KW-1185">Reference proteome</keyword>
<dbReference type="CDD" id="cd01098">
    <property type="entry name" value="PAN_AP_plant"/>
    <property type="match status" value="1"/>
</dbReference>
<evidence type="ECO:0000256" key="8">
    <source>
        <dbReference type="SAM" id="SignalP"/>
    </source>
</evidence>
<dbReference type="SUPFAM" id="SSF51110">
    <property type="entry name" value="alpha-D-mannose-specific plant lectins"/>
    <property type="match status" value="1"/>
</dbReference>
<feature type="domain" description="Bulb-type lectin" evidence="10">
    <location>
        <begin position="37"/>
        <end position="156"/>
    </location>
</feature>
<dbReference type="PROSITE" id="PS51549">
    <property type="entry name" value="DM13"/>
    <property type="match status" value="1"/>
</dbReference>
<dbReference type="AlphaFoldDB" id="A0AAV7DXR1"/>
<dbReference type="InterPro" id="IPR036426">
    <property type="entry name" value="Bulb-type_lectin_dom_sf"/>
</dbReference>